<name>A0AAD9Q700_ACRCE</name>
<sequence>MASMASKTQKKNTIVWTDEDVGLPLDVFVEETIQIGLEKAKCPKDKSAVYLEVQKKLEQHGILKIVAAIKEKLKKATCNIQRCEGWCPEEGKFEEALEVHAIIFKCNPTIDPPHLWHSSSSDHHRELDNESSLENGRVSFVVAVVF</sequence>
<reference evidence="1" key="1">
    <citation type="journal article" date="2023" name="G3 (Bethesda)">
        <title>Whole genome assembly and annotation of the endangered Caribbean coral Acropora cervicornis.</title>
        <authorList>
            <person name="Selwyn J.D."/>
            <person name="Vollmer S.V."/>
        </authorList>
    </citation>
    <scope>NUCLEOTIDE SEQUENCE</scope>
    <source>
        <strain evidence="1">K2</strain>
    </source>
</reference>
<organism evidence="1 2">
    <name type="scientific">Acropora cervicornis</name>
    <name type="common">Staghorn coral</name>
    <dbReference type="NCBI Taxonomy" id="6130"/>
    <lineage>
        <taxon>Eukaryota</taxon>
        <taxon>Metazoa</taxon>
        <taxon>Cnidaria</taxon>
        <taxon>Anthozoa</taxon>
        <taxon>Hexacorallia</taxon>
        <taxon>Scleractinia</taxon>
        <taxon>Astrocoeniina</taxon>
        <taxon>Acroporidae</taxon>
        <taxon>Acropora</taxon>
    </lineage>
</organism>
<gene>
    <name evidence="1" type="ORF">P5673_022151</name>
</gene>
<reference evidence="1" key="2">
    <citation type="journal article" date="2023" name="Science">
        <title>Genomic signatures of disease resistance in endangered staghorn corals.</title>
        <authorList>
            <person name="Vollmer S.V."/>
            <person name="Selwyn J.D."/>
            <person name="Despard B.A."/>
            <person name="Roesel C.L."/>
        </authorList>
    </citation>
    <scope>NUCLEOTIDE SEQUENCE</scope>
    <source>
        <strain evidence="1">K2</strain>
    </source>
</reference>
<dbReference type="EMBL" id="JARQWQ010000059">
    <property type="protein sequence ID" value="KAK2555893.1"/>
    <property type="molecule type" value="Genomic_DNA"/>
</dbReference>
<dbReference type="AlphaFoldDB" id="A0AAD9Q700"/>
<evidence type="ECO:0000313" key="1">
    <source>
        <dbReference type="EMBL" id="KAK2555893.1"/>
    </source>
</evidence>
<evidence type="ECO:0000313" key="2">
    <source>
        <dbReference type="Proteomes" id="UP001249851"/>
    </source>
</evidence>
<keyword evidence="2" id="KW-1185">Reference proteome</keyword>
<proteinExistence type="predicted"/>
<accession>A0AAD9Q700</accession>
<protein>
    <submittedName>
        <fullName evidence="1">Uncharacterized protein</fullName>
    </submittedName>
</protein>
<dbReference type="Proteomes" id="UP001249851">
    <property type="component" value="Unassembled WGS sequence"/>
</dbReference>
<comment type="caution">
    <text evidence="1">The sequence shown here is derived from an EMBL/GenBank/DDBJ whole genome shotgun (WGS) entry which is preliminary data.</text>
</comment>